<keyword evidence="2" id="KW-1185">Reference proteome</keyword>
<organism evidence="1 2">
    <name type="scientific">Methylobacterium aerolatum</name>
    <dbReference type="NCBI Taxonomy" id="418708"/>
    <lineage>
        <taxon>Bacteria</taxon>
        <taxon>Pseudomonadati</taxon>
        <taxon>Pseudomonadota</taxon>
        <taxon>Alphaproteobacteria</taxon>
        <taxon>Hyphomicrobiales</taxon>
        <taxon>Methylobacteriaceae</taxon>
        <taxon>Methylobacterium</taxon>
    </lineage>
</organism>
<dbReference type="EMBL" id="JAUSVP010000006">
    <property type="protein sequence ID" value="MDQ0448067.1"/>
    <property type="molecule type" value="Genomic_DNA"/>
</dbReference>
<dbReference type="Proteomes" id="UP001231124">
    <property type="component" value="Unassembled WGS sequence"/>
</dbReference>
<comment type="caution">
    <text evidence="1">The sequence shown here is derived from an EMBL/GenBank/DDBJ whole genome shotgun (WGS) entry which is preliminary data.</text>
</comment>
<gene>
    <name evidence="1" type="ORF">QO012_002572</name>
</gene>
<protein>
    <submittedName>
        <fullName evidence="1">Photosystem II stability/assembly factor-like uncharacterized protein</fullName>
    </submittedName>
</protein>
<evidence type="ECO:0000313" key="2">
    <source>
        <dbReference type="Proteomes" id="UP001231124"/>
    </source>
</evidence>
<evidence type="ECO:0000313" key="1">
    <source>
        <dbReference type="EMBL" id="MDQ0448067.1"/>
    </source>
</evidence>
<name>A0ABU0I0E9_9HYPH</name>
<reference evidence="1 2" key="1">
    <citation type="submission" date="2023-07" db="EMBL/GenBank/DDBJ databases">
        <title>Genomic Encyclopedia of Type Strains, Phase IV (KMG-IV): sequencing the most valuable type-strain genomes for metagenomic binning, comparative biology and taxonomic classification.</title>
        <authorList>
            <person name="Goeker M."/>
        </authorList>
    </citation>
    <scope>NUCLEOTIDE SEQUENCE [LARGE SCALE GENOMIC DNA]</scope>
    <source>
        <strain evidence="1 2">DSM 19013</strain>
    </source>
</reference>
<proteinExistence type="predicted"/>
<accession>A0ABU0I0E9</accession>
<sequence length="47" mass="5354">MRQRGALPDAVKLSERKIGFRVGDLSDFLDCREAGREWKDCRGASRT</sequence>